<accession>A0A4V3CTT7</accession>
<dbReference type="AlphaFoldDB" id="A0A4V3CTT7"/>
<dbReference type="EMBL" id="SNXS01000001">
    <property type="protein sequence ID" value="TDP74058.1"/>
    <property type="molecule type" value="Genomic_DNA"/>
</dbReference>
<dbReference type="RefSeq" id="WP_133698721.1">
    <property type="nucleotide sequence ID" value="NZ_SNXS01000001.1"/>
</dbReference>
<sequence length="1068" mass="117770">MQFDTDEVLHAAGLDPGRDPVAGGVAASRAAIDASAMPGGLLRAAIGKPIQPGPSRGDEDLLSHFDARFMALIRQELVEPGNASLLGGGGEDGGDGMAEQRLLDAQALADYLTLRQAGRPAGPTDLQHALKRAGLDRQGRRGIIRALGPRVVVGFDAEWVRSKRGRNLIICVQLYLIGPTGKTHVKVIELIGPDGQGYRPRLSDALAELLDEADAEGVIDEWPHEVLLAGHFTRADLSAFSDFKELRSQLDGVNGTFATVAEPAALKPSANFAREARLKSKYHFLVENGIDLTQLKVRIVDTSRIAPPGTPLEKIGQWLGEPKIELPPGFDKSDMLAFARKEPARFRAYAVHDARLAALYAIWTMWFCDRFLGLGGLSSTVSGIAVRLAEQCMRRDGVHPDVALNFETRKRTAWGARDDRPITISERVPTRIRRWLEPFVSDAFLGGRNECFQFGPSKVGTFYDPDLAGAYVTGLAYVQALDYSKAYTTRDLQHLIGHVAAFAEMKYKFPPGTRFPCLPQRVGDFGLWFAQEGISIATAPEIELALAMGAEIEILFAVVIPWKKRADVFLESAQRLRTPVKAAKKSAKATVTGIDDGLLDEAVRGMLELPGLAFPPVSHGDTGYRPMESFAIYVRQMRLLFRRKSLAFEFMKVIGNGVYGKVGQGHKGKRQFGPREMESRLVGPSRMSEAAIAALVCGFIRAVVGEILWKLPASATAISVTTDGMLIDVPPEQMDLSGEMCRRYQALVDRVAPGTSMIELKHQVRQVFAARTRGQFTTLPDGDHPLVIAKAGHKVVLDGDEAHRQWLMSPAGQSDFMVRLALNRYPGQVLVRDMPFSARQQLENDWDFQKEPKDVKVALEFDFKRMPVDARMVQVEGFGVKHLAFDTVPWPTADQGELVRTIFDRWRQTNCLKSMDDWNRWRAEMTLRLRNRRIVRVDLAASDSAAVSSESDSKDGATAGGSTTRGVTGRVYARGGEDKYLRIVVRTFLSAFVKRAWGLSEPGLSQAELATWLTEQGYPVKLHDVKNAGRSVLNENVAVHAPDVQRFLTLVKGRFATLEVERFLVAEA</sequence>
<protein>
    <recommendedName>
        <fullName evidence="4">DNA-directed DNA polymerase</fullName>
    </recommendedName>
</protein>
<keyword evidence="3" id="KW-1185">Reference proteome</keyword>
<feature type="region of interest" description="Disordered" evidence="1">
    <location>
        <begin position="948"/>
        <end position="968"/>
    </location>
</feature>
<dbReference type="Proteomes" id="UP000295361">
    <property type="component" value="Unassembled WGS sequence"/>
</dbReference>
<organism evidence="2 3">
    <name type="scientific">Roseateles toxinivorans</name>
    <dbReference type="NCBI Taxonomy" id="270368"/>
    <lineage>
        <taxon>Bacteria</taxon>
        <taxon>Pseudomonadati</taxon>
        <taxon>Pseudomonadota</taxon>
        <taxon>Betaproteobacteria</taxon>
        <taxon>Burkholderiales</taxon>
        <taxon>Sphaerotilaceae</taxon>
        <taxon>Roseateles</taxon>
    </lineage>
</organism>
<reference evidence="2 3" key="1">
    <citation type="submission" date="2019-03" db="EMBL/GenBank/DDBJ databases">
        <title>Genomic Encyclopedia of Type Strains, Phase IV (KMG-IV): sequencing the most valuable type-strain genomes for metagenomic binning, comparative biology and taxonomic classification.</title>
        <authorList>
            <person name="Goeker M."/>
        </authorList>
    </citation>
    <scope>NUCLEOTIDE SEQUENCE [LARGE SCALE GENOMIC DNA]</scope>
    <source>
        <strain evidence="2 3">DSM 16998</strain>
    </source>
</reference>
<dbReference type="InParanoid" id="A0A4V3CTT7"/>
<gene>
    <name evidence="2" type="ORF">DES47_101105</name>
</gene>
<evidence type="ECO:0000256" key="1">
    <source>
        <dbReference type="SAM" id="MobiDB-lite"/>
    </source>
</evidence>
<evidence type="ECO:0000313" key="3">
    <source>
        <dbReference type="Proteomes" id="UP000295361"/>
    </source>
</evidence>
<evidence type="ECO:0000313" key="2">
    <source>
        <dbReference type="EMBL" id="TDP74058.1"/>
    </source>
</evidence>
<proteinExistence type="predicted"/>
<comment type="caution">
    <text evidence="2">The sequence shown here is derived from an EMBL/GenBank/DDBJ whole genome shotgun (WGS) entry which is preliminary data.</text>
</comment>
<evidence type="ECO:0008006" key="4">
    <source>
        <dbReference type="Google" id="ProtNLM"/>
    </source>
</evidence>
<dbReference type="OrthoDB" id="9776275at2"/>
<name>A0A4V3CTT7_9BURK</name>